<evidence type="ECO:0000259" key="7">
    <source>
        <dbReference type="Pfam" id="PF04138"/>
    </source>
</evidence>
<reference evidence="8 9" key="1">
    <citation type="submission" date="2020-08" db="EMBL/GenBank/DDBJ databases">
        <title>Genomic Encyclopedia of Type Strains, Phase IV (KMG-IV): sequencing the most valuable type-strain genomes for metagenomic binning, comparative biology and taxonomic classification.</title>
        <authorList>
            <person name="Goeker M."/>
        </authorList>
    </citation>
    <scope>NUCLEOTIDE SEQUENCE [LARGE SCALE GENOMIC DNA]</scope>
    <source>
        <strain evidence="8 9">DSM 15895</strain>
    </source>
</reference>
<accession>A0A7W8CSN3</accession>
<dbReference type="AlphaFoldDB" id="A0A7W8CSN3"/>
<feature type="transmembrane region" description="Helical" evidence="6">
    <location>
        <begin position="56"/>
        <end position="79"/>
    </location>
</feature>
<feature type="domain" description="GtrA/DPMS transmembrane" evidence="7">
    <location>
        <begin position="29"/>
        <end position="139"/>
    </location>
</feature>
<dbReference type="PANTHER" id="PTHR38459:SF1">
    <property type="entry name" value="PROPHAGE BACTOPRENOL-LINKED GLUCOSE TRANSLOCASE HOMOLOG"/>
    <property type="match status" value="1"/>
</dbReference>
<dbReference type="GO" id="GO:0000271">
    <property type="term" value="P:polysaccharide biosynthetic process"/>
    <property type="evidence" value="ECO:0007669"/>
    <property type="project" value="InterPro"/>
</dbReference>
<name>A0A7W8CSN3_9BACL</name>
<comment type="subcellular location">
    <subcellularLocation>
        <location evidence="1">Membrane</location>
        <topology evidence="1">Multi-pass membrane protein</topology>
    </subcellularLocation>
</comment>
<feature type="transmembrane region" description="Helical" evidence="6">
    <location>
        <begin position="27"/>
        <end position="50"/>
    </location>
</feature>
<evidence type="ECO:0000256" key="2">
    <source>
        <dbReference type="ARBA" id="ARBA00009399"/>
    </source>
</evidence>
<dbReference type="InterPro" id="IPR051401">
    <property type="entry name" value="GtrA_CellWall_Glycosyl"/>
</dbReference>
<evidence type="ECO:0000256" key="6">
    <source>
        <dbReference type="SAM" id="Phobius"/>
    </source>
</evidence>
<organism evidence="8 9">
    <name type="scientific">Planococcus koreensis</name>
    <dbReference type="NCBI Taxonomy" id="112331"/>
    <lineage>
        <taxon>Bacteria</taxon>
        <taxon>Bacillati</taxon>
        <taxon>Bacillota</taxon>
        <taxon>Bacilli</taxon>
        <taxon>Bacillales</taxon>
        <taxon>Caryophanaceae</taxon>
        <taxon>Planococcus</taxon>
    </lineage>
</organism>
<evidence type="ECO:0000256" key="4">
    <source>
        <dbReference type="ARBA" id="ARBA00022989"/>
    </source>
</evidence>
<protein>
    <submittedName>
        <fullName evidence="8">Putative flippase GtrA</fullName>
    </submittedName>
</protein>
<evidence type="ECO:0000313" key="9">
    <source>
        <dbReference type="Proteomes" id="UP000525923"/>
    </source>
</evidence>
<dbReference type="Pfam" id="PF04138">
    <property type="entry name" value="GtrA_DPMS_TM"/>
    <property type="match status" value="1"/>
</dbReference>
<evidence type="ECO:0000256" key="5">
    <source>
        <dbReference type="ARBA" id="ARBA00023136"/>
    </source>
</evidence>
<comment type="caution">
    <text evidence="8">The sequence shown here is derived from an EMBL/GenBank/DDBJ whole genome shotgun (WGS) entry which is preliminary data.</text>
</comment>
<comment type="similarity">
    <text evidence="2">Belongs to the GtrA family.</text>
</comment>
<keyword evidence="3 6" id="KW-0812">Transmembrane</keyword>
<evidence type="ECO:0000256" key="1">
    <source>
        <dbReference type="ARBA" id="ARBA00004141"/>
    </source>
</evidence>
<feature type="transmembrane region" description="Helical" evidence="6">
    <location>
        <begin position="91"/>
        <end position="110"/>
    </location>
</feature>
<keyword evidence="4 6" id="KW-1133">Transmembrane helix</keyword>
<dbReference type="GO" id="GO:0005886">
    <property type="term" value="C:plasma membrane"/>
    <property type="evidence" value="ECO:0007669"/>
    <property type="project" value="TreeGrafter"/>
</dbReference>
<keyword evidence="5 6" id="KW-0472">Membrane</keyword>
<gene>
    <name evidence="8" type="ORF">HNQ44_000692</name>
</gene>
<keyword evidence="9" id="KW-1185">Reference proteome</keyword>
<dbReference type="EMBL" id="JACHHE010000001">
    <property type="protein sequence ID" value="MBB5179270.1"/>
    <property type="molecule type" value="Genomic_DNA"/>
</dbReference>
<evidence type="ECO:0000313" key="8">
    <source>
        <dbReference type="EMBL" id="MBB5179270.1"/>
    </source>
</evidence>
<sequence>MNNNESLNQDKGKASGLMALIKKHQSFLRFVIVGFINTANYYILYLLLLAAGLPYILSHSLAFGISMIGSFYLNCYFTYKTKPTLKKFLQFPMTYIVNYSVTTLSLFVLVDLLDMHLFVAPIIAAILPIPFTYLVSKWILDK</sequence>
<feature type="transmembrane region" description="Helical" evidence="6">
    <location>
        <begin position="116"/>
        <end position="135"/>
    </location>
</feature>
<proteinExistence type="inferred from homology"/>
<evidence type="ECO:0000256" key="3">
    <source>
        <dbReference type="ARBA" id="ARBA00022692"/>
    </source>
</evidence>
<dbReference type="Proteomes" id="UP000525923">
    <property type="component" value="Unassembled WGS sequence"/>
</dbReference>
<dbReference type="InterPro" id="IPR007267">
    <property type="entry name" value="GtrA_DPMS_TM"/>
</dbReference>
<dbReference type="PANTHER" id="PTHR38459">
    <property type="entry name" value="PROPHAGE BACTOPRENOL-LINKED GLUCOSE TRANSLOCASE HOMOLOG"/>
    <property type="match status" value="1"/>
</dbReference>